<dbReference type="AlphaFoldDB" id="A0A9P6PYE7"/>
<name>A0A9P6PYE7_9FUNG</name>
<accession>A0A9P6PYE7</accession>
<dbReference type="EMBL" id="JAAAJB010000466">
    <property type="protein sequence ID" value="KAG0255306.1"/>
    <property type="molecule type" value="Genomic_DNA"/>
</dbReference>
<keyword evidence="3" id="KW-1185">Reference proteome</keyword>
<sequence length="118" mass="13078">MYPNPLNIGHTHKKHPTSGNTQDQHTCPRYDQSFAAKPPIGELDQHLDDHEKIQEEHSSTSESDARDKALQSLRSSLIAHTDNVTFSVKTKHGSSKVTVTQTGGEYSCPFCSVAFKTK</sequence>
<comment type="caution">
    <text evidence="2">The sequence shown here is derived from an EMBL/GenBank/DDBJ whole genome shotgun (WGS) entry which is preliminary data.</text>
</comment>
<evidence type="ECO:0000313" key="2">
    <source>
        <dbReference type="EMBL" id="KAG0255306.1"/>
    </source>
</evidence>
<feature type="region of interest" description="Disordered" evidence="1">
    <location>
        <begin position="1"/>
        <end position="44"/>
    </location>
</feature>
<proteinExistence type="predicted"/>
<protein>
    <submittedName>
        <fullName evidence="2">Uncharacterized protein</fullName>
    </submittedName>
</protein>
<evidence type="ECO:0000256" key="1">
    <source>
        <dbReference type="SAM" id="MobiDB-lite"/>
    </source>
</evidence>
<evidence type="ECO:0000313" key="3">
    <source>
        <dbReference type="Proteomes" id="UP000807716"/>
    </source>
</evidence>
<reference evidence="2" key="1">
    <citation type="journal article" date="2020" name="Fungal Divers.">
        <title>Resolving the Mortierellaceae phylogeny through synthesis of multi-gene phylogenetics and phylogenomics.</title>
        <authorList>
            <person name="Vandepol N."/>
            <person name="Liber J."/>
            <person name="Desiro A."/>
            <person name="Na H."/>
            <person name="Kennedy M."/>
            <person name="Barry K."/>
            <person name="Grigoriev I.V."/>
            <person name="Miller A.N."/>
            <person name="O'Donnell K."/>
            <person name="Stajich J.E."/>
            <person name="Bonito G."/>
        </authorList>
    </citation>
    <scope>NUCLEOTIDE SEQUENCE</scope>
    <source>
        <strain evidence="2">BC1065</strain>
    </source>
</reference>
<organism evidence="2 3">
    <name type="scientific">Actinomortierella ambigua</name>
    <dbReference type="NCBI Taxonomy" id="1343610"/>
    <lineage>
        <taxon>Eukaryota</taxon>
        <taxon>Fungi</taxon>
        <taxon>Fungi incertae sedis</taxon>
        <taxon>Mucoromycota</taxon>
        <taxon>Mortierellomycotina</taxon>
        <taxon>Mortierellomycetes</taxon>
        <taxon>Mortierellales</taxon>
        <taxon>Mortierellaceae</taxon>
        <taxon>Actinomortierella</taxon>
    </lineage>
</organism>
<dbReference type="Proteomes" id="UP000807716">
    <property type="component" value="Unassembled WGS sequence"/>
</dbReference>
<gene>
    <name evidence="2" type="ORF">DFQ27_006318</name>
</gene>